<evidence type="ECO:0000256" key="1">
    <source>
        <dbReference type="SAM" id="MobiDB-lite"/>
    </source>
</evidence>
<dbReference type="InParanoid" id="A0A1D6FP70"/>
<dbReference type="EMBL" id="CM000784">
    <property type="protein sequence ID" value="AQK93428.1"/>
    <property type="molecule type" value="Genomic_DNA"/>
</dbReference>
<dbReference type="AlphaFoldDB" id="A0A1D6FP70"/>
<sequence length="547" mass="60310">MPSLPAAERGRYSISPSLLKFLLQTWNPETNTFISVDGERTITLLDMLRIGGLPIDGEFYEEFVPSRIERDPSLLSYPSILSRLLNVWRDLEVGGEVSFQEWRANVCIAEPYHPDRVARQFRLDQEIPYLSLSSLYTEEYFGIAHAYWRHLLRPVQNNLHLLPDDDRTGRTTIYWLKWYKKFSEPFLSILDGLSHGIICGRVPYSDRTRLAVNRSIVSRQRPRNNPDIDPPAGSSSSPILIDNIPAQENLINNQAVLLPQDTQRRETPNIVIPNINAKPPTKLKLKRKLFGDTDENCSPTIAPASIGSINTINQPSASAELLEDDDYTDITNFGIVKRKGNLQPLPFVDSTVGSSGDFSKSPYNMTRAASPHVDAPEISIFLNGTRSPPVGPTPGPVPCSGLVVSPTVLSPLRGAPSPIAPGPSEGGGTAPPTGPSVLTPPARFAQPIKAMLEQLVVISEQLQLAYSALDASSGEVDQAVEGFKQELLAKSNTLQVIAEEIASVEKKEAEISAEIEKLKLTLLEQGEKKKQLSELQSAQDLEVKQQE</sequence>
<dbReference type="GO" id="GO:0010073">
    <property type="term" value="P:meristem maintenance"/>
    <property type="evidence" value="ECO:0007669"/>
    <property type="project" value="InterPro"/>
</dbReference>
<feature type="region of interest" description="Disordered" evidence="1">
    <location>
        <begin position="413"/>
        <end position="441"/>
    </location>
</feature>
<feature type="region of interest" description="Disordered" evidence="1">
    <location>
        <begin position="215"/>
        <end position="239"/>
    </location>
</feature>
<dbReference type="PANTHER" id="PTHR46033:SF1">
    <property type="entry name" value="PROTEIN MAIN-LIKE 2"/>
    <property type="match status" value="1"/>
</dbReference>
<dbReference type="InterPro" id="IPR044824">
    <property type="entry name" value="MAIN-like"/>
</dbReference>
<evidence type="ECO:0000313" key="2">
    <source>
        <dbReference type="EMBL" id="AQK93428.1"/>
    </source>
</evidence>
<accession>A0A1D6FP70</accession>
<name>A0A1D6FP70_MAIZE</name>
<dbReference type="PANTHER" id="PTHR46033">
    <property type="entry name" value="PROTEIN MAIN-LIKE 2"/>
    <property type="match status" value="1"/>
</dbReference>
<gene>
    <name evidence="2" type="ORF">ZEAMMB73_Zm00001d010106</name>
</gene>
<dbReference type="SMR" id="A0A1D6FP70"/>
<protein>
    <submittedName>
        <fullName evidence="2">Uncharacterized protein</fullName>
    </submittedName>
</protein>
<reference evidence="2" key="1">
    <citation type="submission" date="2015-12" db="EMBL/GenBank/DDBJ databases">
        <title>Update maize B73 reference genome by single molecule sequencing technologies.</title>
        <authorList>
            <consortium name="Maize Genome Sequencing Project"/>
            <person name="Ware D."/>
        </authorList>
    </citation>
    <scope>NUCLEOTIDE SEQUENCE</scope>
    <source>
        <tissue evidence="2">Seedling</tissue>
    </source>
</reference>
<proteinExistence type="predicted"/>
<organism evidence="2">
    <name type="scientific">Zea mays</name>
    <name type="common">Maize</name>
    <dbReference type="NCBI Taxonomy" id="4577"/>
    <lineage>
        <taxon>Eukaryota</taxon>
        <taxon>Viridiplantae</taxon>
        <taxon>Streptophyta</taxon>
        <taxon>Embryophyta</taxon>
        <taxon>Tracheophyta</taxon>
        <taxon>Spermatophyta</taxon>
        <taxon>Magnoliopsida</taxon>
        <taxon>Liliopsida</taxon>
        <taxon>Poales</taxon>
        <taxon>Poaceae</taxon>
        <taxon>PACMAD clade</taxon>
        <taxon>Panicoideae</taxon>
        <taxon>Andropogonodae</taxon>
        <taxon>Andropogoneae</taxon>
        <taxon>Tripsacinae</taxon>
        <taxon>Zea</taxon>
    </lineage>
</organism>